<feature type="chain" id="PRO_5041728025" evidence="1">
    <location>
        <begin position="24"/>
        <end position="93"/>
    </location>
</feature>
<keyword evidence="1" id="KW-0732">Signal</keyword>
<evidence type="ECO:0000256" key="1">
    <source>
        <dbReference type="SAM" id="SignalP"/>
    </source>
</evidence>
<proteinExistence type="predicted"/>
<dbReference type="AlphaFoldDB" id="A0AA97NP31"/>
<gene>
    <name evidence="2" type="ORF">OOU_Y34scaffold00883g4</name>
</gene>
<protein>
    <submittedName>
        <fullName evidence="2">Uncharacterized protein</fullName>
    </submittedName>
</protein>
<feature type="signal peptide" evidence="1">
    <location>
        <begin position="1"/>
        <end position="23"/>
    </location>
</feature>
<dbReference type="EMBL" id="JH793711">
    <property type="protein sequence ID" value="ELQ33778.1"/>
    <property type="molecule type" value="Genomic_DNA"/>
</dbReference>
<sequence length="93" mass="9714">MRFSITTIIATLALSINAMPAQSEPAAVVNRDVSSSELAQMMRDFKSSAASVEAQACDLDWWNTCRDTCPIAGPCQGCTIGCIIGCCGSSGCC</sequence>
<reference evidence="2" key="1">
    <citation type="journal article" date="2012" name="PLoS Genet.">
        <title>Comparative analysis of the genomes of two field isolates of the rice blast fungus Magnaporthe oryzae.</title>
        <authorList>
            <person name="Xue M."/>
            <person name="Yang J."/>
            <person name="Li Z."/>
            <person name="Hu S."/>
            <person name="Yao N."/>
            <person name="Dean R.A."/>
            <person name="Zhao W."/>
            <person name="Shen M."/>
            <person name="Zhang H."/>
            <person name="Li C."/>
            <person name="Liu L."/>
            <person name="Cao L."/>
            <person name="Xu X."/>
            <person name="Xing Y."/>
            <person name="Hsiang T."/>
            <person name="Zhang Z."/>
            <person name="Xu J.R."/>
            <person name="Peng Y.L."/>
        </authorList>
    </citation>
    <scope>NUCLEOTIDE SEQUENCE</scope>
    <source>
        <strain evidence="2">Y34</strain>
    </source>
</reference>
<organism evidence="2">
    <name type="scientific">Pyricularia oryzae (strain Y34)</name>
    <name type="common">Rice blast fungus</name>
    <name type="synonym">Magnaporthe oryzae</name>
    <dbReference type="NCBI Taxonomy" id="1143189"/>
    <lineage>
        <taxon>Eukaryota</taxon>
        <taxon>Fungi</taxon>
        <taxon>Dikarya</taxon>
        <taxon>Ascomycota</taxon>
        <taxon>Pezizomycotina</taxon>
        <taxon>Sordariomycetes</taxon>
        <taxon>Sordariomycetidae</taxon>
        <taxon>Magnaporthales</taxon>
        <taxon>Pyriculariaceae</taxon>
        <taxon>Pyricularia</taxon>
    </lineage>
</organism>
<accession>A0AA97NP31</accession>
<evidence type="ECO:0000313" key="2">
    <source>
        <dbReference type="EMBL" id="ELQ33778.1"/>
    </source>
</evidence>
<name>A0AA97NP31_PYRO3</name>
<dbReference type="Proteomes" id="UP000011086">
    <property type="component" value="Unassembled WGS sequence"/>
</dbReference>